<dbReference type="PANTHER" id="PTHR30572:SF18">
    <property type="entry name" value="ABC-TYPE MACROLIDE FAMILY EXPORT SYSTEM PERMEASE COMPONENT 2"/>
    <property type="match status" value="1"/>
</dbReference>
<keyword evidence="5 6" id="KW-0472">Membrane</keyword>
<evidence type="ECO:0000313" key="10">
    <source>
        <dbReference type="Proteomes" id="UP001501757"/>
    </source>
</evidence>
<protein>
    <submittedName>
        <fullName evidence="9">ABC transporter permease</fullName>
    </submittedName>
</protein>
<accession>A0ABP3GM55</accession>
<proteinExistence type="predicted"/>
<dbReference type="PANTHER" id="PTHR30572">
    <property type="entry name" value="MEMBRANE COMPONENT OF TRANSPORTER-RELATED"/>
    <property type="match status" value="1"/>
</dbReference>
<reference evidence="10" key="1">
    <citation type="journal article" date="2019" name="Int. J. Syst. Evol. Microbiol.">
        <title>The Global Catalogue of Microorganisms (GCM) 10K type strain sequencing project: providing services to taxonomists for standard genome sequencing and annotation.</title>
        <authorList>
            <consortium name="The Broad Institute Genomics Platform"/>
            <consortium name="The Broad Institute Genome Sequencing Center for Infectious Disease"/>
            <person name="Wu L."/>
            <person name="Ma J."/>
        </authorList>
    </citation>
    <scope>NUCLEOTIDE SEQUENCE [LARGE SCALE GENOMIC DNA]</scope>
    <source>
        <strain evidence="10">JCM 13378</strain>
    </source>
</reference>
<feature type="transmembrane region" description="Helical" evidence="6">
    <location>
        <begin position="21"/>
        <end position="41"/>
    </location>
</feature>
<dbReference type="RefSeq" id="WP_343843015.1">
    <property type="nucleotide sequence ID" value="NZ_BAAAEI010000006.1"/>
</dbReference>
<name>A0ABP3GM55_9ALTE</name>
<evidence type="ECO:0000256" key="3">
    <source>
        <dbReference type="ARBA" id="ARBA00022692"/>
    </source>
</evidence>
<evidence type="ECO:0000256" key="2">
    <source>
        <dbReference type="ARBA" id="ARBA00022475"/>
    </source>
</evidence>
<keyword evidence="10" id="KW-1185">Reference proteome</keyword>
<comment type="caution">
    <text evidence="9">The sequence shown here is derived from an EMBL/GenBank/DDBJ whole genome shotgun (WGS) entry which is preliminary data.</text>
</comment>
<feature type="transmembrane region" description="Helical" evidence="6">
    <location>
        <begin position="415"/>
        <end position="436"/>
    </location>
</feature>
<evidence type="ECO:0000256" key="6">
    <source>
        <dbReference type="SAM" id="Phobius"/>
    </source>
</evidence>
<feature type="domain" description="ABC3 transporter permease C-terminal" evidence="7">
    <location>
        <begin position="317"/>
        <end position="442"/>
    </location>
</feature>
<evidence type="ECO:0000259" key="8">
    <source>
        <dbReference type="Pfam" id="PF12704"/>
    </source>
</evidence>
<dbReference type="InterPro" id="IPR025857">
    <property type="entry name" value="MacB_PCD"/>
</dbReference>
<keyword evidence="2" id="KW-1003">Cell membrane</keyword>
<comment type="subcellular location">
    <subcellularLocation>
        <location evidence="1">Cell membrane</location>
        <topology evidence="1">Multi-pass membrane protein</topology>
    </subcellularLocation>
</comment>
<feature type="domain" description="MacB-like periplasmic core" evidence="8">
    <location>
        <begin position="20"/>
        <end position="217"/>
    </location>
</feature>
<organism evidence="9 10">
    <name type="scientific">Bowmanella denitrificans</name>
    <dbReference type="NCBI Taxonomy" id="366582"/>
    <lineage>
        <taxon>Bacteria</taxon>
        <taxon>Pseudomonadati</taxon>
        <taxon>Pseudomonadota</taxon>
        <taxon>Gammaproteobacteria</taxon>
        <taxon>Alteromonadales</taxon>
        <taxon>Alteromonadaceae</taxon>
        <taxon>Bowmanella</taxon>
    </lineage>
</organism>
<evidence type="ECO:0000313" key="9">
    <source>
        <dbReference type="EMBL" id="GAA0349515.1"/>
    </source>
</evidence>
<evidence type="ECO:0000256" key="1">
    <source>
        <dbReference type="ARBA" id="ARBA00004651"/>
    </source>
</evidence>
<feature type="transmembrane region" description="Helical" evidence="6">
    <location>
        <begin position="316"/>
        <end position="339"/>
    </location>
</feature>
<dbReference type="Pfam" id="PF12704">
    <property type="entry name" value="MacB_PCD"/>
    <property type="match status" value="1"/>
</dbReference>
<feature type="transmembrane region" description="Helical" evidence="6">
    <location>
        <begin position="369"/>
        <end position="395"/>
    </location>
</feature>
<dbReference type="EMBL" id="BAAAEI010000006">
    <property type="protein sequence ID" value="GAA0349515.1"/>
    <property type="molecule type" value="Genomic_DNA"/>
</dbReference>
<evidence type="ECO:0000259" key="7">
    <source>
        <dbReference type="Pfam" id="PF02687"/>
    </source>
</evidence>
<gene>
    <name evidence="9" type="ORF">GCM10009092_12390</name>
</gene>
<sequence length="450" mass="50926">MFAYNFSLALRSLKERPALTLLMLLAMSVGLGLFVTFYTGAKNGSDIPHGDKASTLYLVQMDNRELSADKIERAIDMPDTTYRDAVNLYNLDMPAIRQTYVMRTWATLSFADNEVRPMQTRGAATTADFFTMFEPPFLYGSGWQLAADSGDSQVVLGKTMNDKLFGGTNSVGKRLLLNNKPVTVVGVLDTWHLSWRLYDRGYYQGYPHDFFVPVQYALNHNLTRDTRFDCWQADQPQSSRFTNQDLATLQASECGWLAFWAELPEADPAQYQEKLHAYINEQKAYGRFPRELQTYVLNIVEQMDFLNANYGEQSSVIMALLFYTVCLLNAIGILLAKFIRRSKEVSVRRALGARKSAIILQHTLEVMMLGLVSAVFGLLIAVLGLKAMVQIRLWASDYNARLEDVMPYFQLDWGLALQAFAISVLCALLISIYPIWRLCSQPVAGYLKSQ</sequence>
<dbReference type="InterPro" id="IPR050250">
    <property type="entry name" value="Macrolide_Exporter_MacB"/>
</dbReference>
<evidence type="ECO:0000256" key="4">
    <source>
        <dbReference type="ARBA" id="ARBA00022989"/>
    </source>
</evidence>
<dbReference type="Proteomes" id="UP001501757">
    <property type="component" value="Unassembled WGS sequence"/>
</dbReference>
<evidence type="ECO:0000256" key="5">
    <source>
        <dbReference type="ARBA" id="ARBA00023136"/>
    </source>
</evidence>
<keyword evidence="3 6" id="KW-0812">Transmembrane</keyword>
<keyword evidence="4 6" id="KW-1133">Transmembrane helix</keyword>
<dbReference type="Pfam" id="PF02687">
    <property type="entry name" value="FtsX"/>
    <property type="match status" value="1"/>
</dbReference>
<dbReference type="InterPro" id="IPR003838">
    <property type="entry name" value="ABC3_permease_C"/>
</dbReference>